<dbReference type="Proteomes" id="UP001218629">
    <property type="component" value="Chromosome"/>
</dbReference>
<evidence type="ECO:0000313" key="4">
    <source>
        <dbReference type="Proteomes" id="UP001218629"/>
    </source>
</evidence>
<evidence type="ECO:0000256" key="2">
    <source>
        <dbReference type="SAM" id="SignalP"/>
    </source>
</evidence>
<evidence type="ECO:0000256" key="1">
    <source>
        <dbReference type="SAM" id="MobiDB-lite"/>
    </source>
</evidence>
<proteinExistence type="predicted"/>
<dbReference type="EMBL" id="CP095749">
    <property type="protein sequence ID" value="WEB45402.1"/>
    <property type="molecule type" value="Genomic_DNA"/>
</dbReference>
<accession>A0ABY8API4</accession>
<gene>
    <name evidence="3" type="ORF">MOV08_43040</name>
</gene>
<feature type="chain" id="PRO_5046566046" evidence="2">
    <location>
        <begin position="28"/>
        <end position="84"/>
    </location>
</feature>
<feature type="compositionally biased region" description="Basic and acidic residues" evidence="1">
    <location>
        <begin position="60"/>
        <end position="72"/>
    </location>
</feature>
<feature type="region of interest" description="Disordered" evidence="1">
    <location>
        <begin position="60"/>
        <end position="84"/>
    </location>
</feature>
<feature type="signal peptide" evidence="2">
    <location>
        <begin position="1"/>
        <end position="27"/>
    </location>
</feature>
<protein>
    <submittedName>
        <fullName evidence="3">Uncharacterized protein</fullName>
    </submittedName>
</protein>
<sequence>MSYSKRIAAAVLVAGAVLGVGALPASAADRGYDHGHHRGYHGRHLGYHHDRDGWRHGGEGFRSEGWRHDHGGSRGWRHGRHNWR</sequence>
<organism evidence="3 4">
    <name type="scientific">Streptomyces yunnanensis</name>
    <dbReference type="NCBI Taxonomy" id="156453"/>
    <lineage>
        <taxon>Bacteria</taxon>
        <taxon>Bacillati</taxon>
        <taxon>Actinomycetota</taxon>
        <taxon>Actinomycetes</taxon>
        <taxon>Kitasatosporales</taxon>
        <taxon>Streptomycetaceae</taxon>
        <taxon>Streptomyces</taxon>
    </lineage>
</organism>
<feature type="compositionally biased region" description="Basic residues" evidence="1">
    <location>
        <begin position="75"/>
        <end position="84"/>
    </location>
</feature>
<dbReference type="RefSeq" id="WP_275311582.1">
    <property type="nucleotide sequence ID" value="NZ_CP095749.1"/>
</dbReference>
<name>A0ABY8API4_9ACTN</name>
<reference evidence="3 4" key="1">
    <citation type="submission" date="2022-03" db="EMBL/GenBank/DDBJ databases">
        <title>Streptomyces yunnanensis P86,complete genome.</title>
        <authorList>
            <person name="Chen S."/>
            <person name="Zhang Q."/>
        </authorList>
    </citation>
    <scope>NUCLEOTIDE SEQUENCE [LARGE SCALE GENOMIC DNA]</scope>
    <source>
        <strain evidence="3 4">P86</strain>
    </source>
</reference>
<keyword evidence="4" id="KW-1185">Reference proteome</keyword>
<keyword evidence="2" id="KW-0732">Signal</keyword>
<evidence type="ECO:0000313" key="3">
    <source>
        <dbReference type="EMBL" id="WEB45402.1"/>
    </source>
</evidence>